<dbReference type="RefSeq" id="WP_245974422.1">
    <property type="nucleotide sequence ID" value="NZ_QTTT01000001.1"/>
</dbReference>
<evidence type="ECO:0000313" key="6">
    <source>
        <dbReference type="EMBL" id="REE97868.1"/>
    </source>
</evidence>
<dbReference type="Pfam" id="PF03403">
    <property type="entry name" value="PAF-AH_p_II"/>
    <property type="match status" value="2"/>
</dbReference>
<evidence type="ECO:0000256" key="3">
    <source>
        <dbReference type="ARBA" id="ARBA00023098"/>
    </source>
</evidence>
<evidence type="ECO:0000256" key="4">
    <source>
        <dbReference type="SAM" id="MobiDB-lite"/>
    </source>
</evidence>
<proteinExistence type="predicted"/>
<dbReference type="Proteomes" id="UP000256661">
    <property type="component" value="Unassembled WGS sequence"/>
</dbReference>
<feature type="signal peptide" evidence="5">
    <location>
        <begin position="1"/>
        <end position="36"/>
    </location>
</feature>
<dbReference type="InterPro" id="IPR029058">
    <property type="entry name" value="AB_hydrolase_fold"/>
</dbReference>
<reference evidence="6 7" key="1">
    <citation type="submission" date="2018-08" db="EMBL/GenBank/DDBJ databases">
        <title>Sequencing the genomes of 1000 actinobacteria strains.</title>
        <authorList>
            <person name="Klenk H.-P."/>
        </authorList>
    </citation>
    <scope>NUCLEOTIDE SEQUENCE [LARGE SCALE GENOMIC DNA]</scope>
    <source>
        <strain evidence="6 7">DSM 43927</strain>
    </source>
</reference>
<evidence type="ECO:0000313" key="7">
    <source>
        <dbReference type="Proteomes" id="UP000256661"/>
    </source>
</evidence>
<organism evidence="6 7">
    <name type="scientific">Thermomonospora umbrina</name>
    <dbReference type="NCBI Taxonomy" id="111806"/>
    <lineage>
        <taxon>Bacteria</taxon>
        <taxon>Bacillati</taxon>
        <taxon>Actinomycetota</taxon>
        <taxon>Actinomycetes</taxon>
        <taxon>Streptosporangiales</taxon>
        <taxon>Thermomonosporaceae</taxon>
        <taxon>Thermomonospora</taxon>
    </lineage>
</organism>
<keyword evidence="1 6" id="KW-0378">Hydrolase</keyword>
<sequence>MSRDTRGGRVPVMRGALAIGLVACAGSALLAPAVSAAPRAQAPVPTASPADVPRLPEPTGPHPVGTTALHLKDSSRPDQWVPTAKARELMVSLWYPTKARRGPRSQYMTPKESELFLKGTRVTGIPYDALSTTVTHAIKDAEPAGPKGRLPLVVLSPGFTMPRVTLTALAEELASRGYVVAGIDHTYENHATTFPDGRIATCVACDHDEERDFGPRTSVGRAADVSFVLDELTGSRPEWRGSALIDASRIAMVGKSIGGAAAMATMIKDPRVRAGINMDGTMYAPIPQNGMSRPFMYLGAPDHHGPGGGDRSWDRDWPSMTGWKRWLTVTGSRHQTFTDLPVLAEHFGHDLGQDLTAARSVEITRAYVRAFVDLHLRHRRQPLLNGPSARFPEVRHCTPETKTCA</sequence>
<evidence type="ECO:0000256" key="5">
    <source>
        <dbReference type="SAM" id="SignalP"/>
    </source>
</evidence>
<keyword evidence="2" id="KW-0442">Lipid degradation</keyword>
<gene>
    <name evidence="6" type="ORF">DFJ69_3343</name>
</gene>
<dbReference type="EMBL" id="QTTT01000001">
    <property type="protein sequence ID" value="REE97868.1"/>
    <property type="molecule type" value="Genomic_DNA"/>
</dbReference>
<dbReference type="AlphaFoldDB" id="A0A3D9SPN2"/>
<keyword evidence="3" id="KW-0443">Lipid metabolism</keyword>
<evidence type="ECO:0000256" key="2">
    <source>
        <dbReference type="ARBA" id="ARBA00022963"/>
    </source>
</evidence>
<dbReference type="GO" id="GO:0003847">
    <property type="term" value="F:1-alkyl-2-acetylglycerophosphocholine esterase activity"/>
    <property type="evidence" value="ECO:0007669"/>
    <property type="project" value="TreeGrafter"/>
</dbReference>
<dbReference type="SUPFAM" id="SSF53474">
    <property type="entry name" value="alpha/beta-Hydrolases"/>
    <property type="match status" value="1"/>
</dbReference>
<keyword evidence="7" id="KW-1185">Reference proteome</keyword>
<comment type="caution">
    <text evidence="6">The sequence shown here is derived from an EMBL/GenBank/DDBJ whole genome shotgun (WGS) entry which is preliminary data.</text>
</comment>
<feature type="region of interest" description="Disordered" evidence="4">
    <location>
        <begin position="42"/>
        <end position="61"/>
    </location>
</feature>
<feature type="chain" id="PRO_5017727838" evidence="5">
    <location>
        <begin position="37"/>
        <end position="405"/>
    </location>
</feature>
<accession>A0A3D9SPN2</accession>
<protein>
    <submittedName>
        <fullName evidence="6">Platelet-activating factor acetylhydrolase isoform II</fullName>
    </submittedName>
</protein>
<name>A0A3D9SPN2_9ACTN</name>
<dbReference type="PANTHER" id="PTHR10272:SF0">
    <property type="entry name" value="PLATELET-ACTIVATING FACTOR ACETYLHYDROLASE"/>
    <property type="match status" value="1"/>
</dbReference>
<evidence type="ECO:0000256" key="1">
    <source>
        <dbReference type="ARBA" id="ARBA00022801"/>
    </source>
</evidence>
<dbReference type="GO" id="GO:0016042">
    <property type="term" value="P:lipid catabolic process"/>
    <property type="evidence" value="ECO:0007669"/>
    <property type="project" value="UniProtKB-KW"/>
</dbReference>
<dbReference type="Gene3D" id="3.40.50.1820">
    <property type="entry name" value="alpha/beta hydrolase"/>
    <property type="match status" value="1"/>
</dbReference>
<keyword evidence="5" id="KW-0732">Signal</keyword>
<dbReference type="PANTHER" id="PTHR10272">
    <property type="entry name" value="PLATELET-ACTIVATING FACTOR ACETYLHYDROLASE"/>
    <property type="match status" value="1"/>
</dbReference>